<dbReference type="OrthoDB" id="5193828at2"/>
<accession>F4XIT7</accession>
<reference evidence="4" key="1">
    <citation type="journal article" date="2011" name="Proc. Natl. Acad. Sci. U.S.A.">
        <title>Genomic insights into the physiology and ecology of the marine filamentous cyanobacterium Lyngbya majuscula.</title>
        <authorList>
            <person name="Jones A.C."/>
            <person name="Monroe E.A."/>
            <person name="Podell S."/>
            <person name="Hess W.R."/>
            <person name="Klages S."/>
            <person name="Esquenazi E."/>
            <person name="Niessen S."/>
            <person name="Hoover H."/>
            <person name="Rothmann M."/>
            <person name="Lasken R.S."/>
            <person name="Yates J.R.III."/>
            <person name="Reinhardt R."/>
            <person name="Kube M."/>
            <person name="Burkart M.D."/>
            <person name="Allen E.E."/>
            <person name="Dorrestein P.C."/>
            <person name="Gerwick W.H."/>
            <person name="Gerwick L."/>
        </authorList>
    </citation>
    <scope>NUCLEOTIDE SEQUENCE [LARGE SCALE GENOMIC DNA]</scope>
    <source>
        <strain evidence="4">3L</strain>
    </source>
</reference>
<feature type="chain" id="PRO_5003323731" description="GerMN domain-containing protein" evidence="2">
    <location>
        <begin position="24"/>
        <end position="356"/>
    </location>
</feature>
<organism evidence="3 4">
    <name type="scientific">Moorena producens 3L</name>
    <dbReference type="NCBI Taxonomy" id="489825"/>
    <lineage>
        <taxon>Bacteria</taxon>
        <taxon>Bacillati</taxon>
        <taxon>Cyanobacteriota</taxon>
        <taxon>Cyanophyceae</taxon>
        <taxon>Coleofasciculales</taxon>
        <taxon>Coleofasciculaceae</taxon>
        <taxon>Moorena</taxon>
    </lineage>
</organism>
<dbReference type="Proteomes" id="UP000003959">
    <property type="component" value="Unassembled WGS sequence"/>
</dbReference>
<name>F4XIT7_9CYAN</name>
<dbReference type="eggNOG" id="ENOG5030YCI">
    <property type="taxonomic scope" value="Bacteria"/>
</dbReference>
<evidence type="ECO:0008006" key="5">
    <source>
        <dbReference type="Google" id="ProtNLM"/>
    </source>
</evidence>
<evidence type="ECO:0000256" key="2">
    <source>
        <dbReference type="SAM" id="SignalP"/>
    </source>
</evidence>
<feature type="region of interest" description="Disordered" evidence="1">
    <location>
        <begin position="26"/>
        <end position="61"/>
    </location>
</feature>
<keyword evidence="4" id="KW-1185">Reference proteome</keyword>
<dbReference type="RefSeq" id="WP_008178089.1">
    <property type="nucleotide sequence ID" value="NZ_GL890820.1"/>
</dbReference>
<keyword evidence="2" id="KW-0732">Signal</keyword>
<feature type="compositionally biased region" description="Low complexity" evidence="1">
    <location>
        <begin position="34"/>
        <end position="60"/>
    </location>
</feature>
<dbReference type="HOGENOM" id="CLU_778053_0_0_3"/>
<evidence type="ECO:0000313" key="3">
    <source>
        <dbReference type="EMBL" id="EGJ35394.1"/>
    </source>
</evidence>
<sequence>MDLHKSKTILLSSILLAYLSLNACNEQQTPPPDTSTSSPSPITEVEISPTPTQTQTTPKQKNVKVFFPKQPQSNQDFRYVEPVVRSTTSRAVATFAIEQLIIGPTKAETKIGFTEALQLKGQSNCGKDFTLSIAAETATLKFCRAIPSPGVGYDARATSAIESTLKQFSTIKSVVILNKDGNCFGDLSGENLCLKTGSKGERLSTKSKIAINGIGPITVGMTLEEASQAGQVKLLPEDASSRRDYGCLISQPEGIENLWFMAIEGKIARVDTRSPQISTISGIKVGDKLEKVMSVYGNKIELEPHQYVPGGKYATFVPTDSSDKNYRLIFETNPEGKVTTFRAGKLPEVAWVEGCF</sequence>
<protein>
    <recommendedName>
        <fullName evidence="5">GerMN domain-containing protein</fullName>
    </recommendedName>
</protein>
<dbReference type="AlphaFoldDB" id="F4XIT7"/>
<feature type="signal peptide" evidence="2">
    <location>
        <begin position="1"/>
        <end position="23"/>
    </location>
</feature>
<gene>
    <name evidence="3" type="ORF">LYNGBM3L_04070</name>
</gene>
<evidence type="ECO:0000313" key="4">
    <source>
        <dbReference type="Proteomes" id="UP000003959"/>
    </source>
</evidence>
<evidence type="ECO:0000256" key="1">
    <source>
        <dbReference type="SAM" id="MobiDB-lite"/>
    </source>
</evidence>
<proteinExistence type="predicted"/>
<dbReference type="EMBL" id="GL890820">
    <property type="protein sequence ID" value="EGJ35394.1"/>
    <property type="molecule type" value="Genomic_DNA"/>
</dbReference>